<dbReference type="Pfam" id="PF13343">
    <property type="entry name" value="SBP_bac_6"/>
    <property type="match status" value="1"/>
</dbReference>
<evidence type="ECO:0000313" key="2">
    <source>
        <dbReference type="EMBL" id="UJO23797.1"/>
    </source>
</evidence>
<dbReference type="SUPFAM" id="SSF53850">
    <property type="entry name" value="Periplasmic binding protein-like II"/>
    <property type="match status" value="1"/>
</dbReference>
<evidence type="ECO:0000256" key="1">
    <source>
        <dbReference type="ARBA" id="ARBA00022729"/>
    </source>
</evidence>
<dbReference type="Gene3D" id="3.40.190.10">
    <property type="entry name" value="Periplasmic binding protein-like II"/>
    <property type="match status" value="1"/>
</dbReference>
<proteinExistence type="predicted"/>
<reference evidence="2" key="1">
    <citation type="submission" date="2021-12" db="EMBL/GenBank/DDBJ databases">
        <authorList>
            <person name="Zaccaron A."/>
            <person name="Stergiopoulos I."/>
        </authorList>
    </citation>
    <scope>NUCLEOTIDE SEQUENCE</scope>
    <source>
        <strain evidence="2">Race5_Kim</strain>
    </source>
</reference>
<dbReference type="OrthoDB" id="124329at2759"/>
<protein>
    <submittedName>
        <fullName evidence="2">Uncharacterized protein</fullName>
    </submittedName>
</protein>
<dbReference type="RefSeq" id="XP_047768163.1">
    <property type="nucleotide sequence ID" value="XM_047912232.1"/>
</dbReference>
<dbReference type="KEGG" id="ffu:CLAFUR5_13084"/>
<dbReference type="Proteomes" id="UP000756132">
    <property type="component" value="Chromosome 11"/>
</dbReference>
<keyword evidence="1" id="KW-0732">Signal</keyword>
<dbReference type="GeneID" id="71992962"/>
<keyword evidence="3" id="KW-1185">Reference proteome</keyword>
<dbReference type="PANTHER" id="PTHR30006">
    <property type="entry name" value="THIAMINE-BINDING PERIPLASMIC PROTEIN-RELATED"/>
    <property type="match status" value="1"/>
</dbReference>
<evidence type="ECO:0000313" key="3">
    <source>
        <dbReference type="Proteomes" id="UP000756132"/>
    </source>
</evidence>
<dbReference type="OMA" id="NDVQWVR"/>
<gene>
    <name evidence="2" type="ORF">CLAFUR5_13084</name>
</gene>
<name>A0A9Q8PJY4_PASFU</name>
<dbReference type="AlphaFoldDB" id="A0A9Q8PJY4"/>
<reference evidence="2" key="2">
    <citation type="journal article" date="2022" name="Microb. Genom.">
        <title>A chromosome-scale genome assembly of the tomato pathogen Cladosporium fulvum reveals a compartmentalized genome architecture and the presence of a dispensable chromosome.</title>
        <authorList>
            <person name="Zaccaron A.Z."/>
            <person name="Chen L.H."/>
            <person name="Samaras A."/>
            <person name="Stergiopoulos I."/>
        </authorList>
    </citation>
    <scope>NUCLEOTIDE SEQUENCE</scope>
    <source>
        <strain evidence="2">Race5_Kim</strain>
    </source>
</reference>
<accession>A0A9Q8PJY4</accession>
<sequence>MNSAHFLGSFEMKTTGVVTLLAAAARAHAAYAPKVEVETRSLDEIYAAAQQEEGPLQVFWGGDAGPQGDEVRTAWAQRFPNVKLNLTVDLSKYHDNRIDRGHLEGLQVADIANLQTLQDFRRWKAEGKLLSYKPATFEDLLEGEKDADGAYLPTGISTFGNIVYDTTKLNASSIPTSFASFPEPQWRGKLILTYPNDDDAVDYLFSLIVSRYGYQWLYDLAKNDVQWVRGTGTPGLQLTDLHNSSSTRAISFTTYGSASFLATKSPEAPEQYMSWAQTGAILKGTSRPESAKLFLGWLVSEERQGQGSETGATTLSNLNVANGVDVYGSNATQISGFRVFEQDRSGVEWSKNLFEEVLGTPQGKGPLEVYPNPAS</sequence>
<organism evidence="2 3">
    <name type="scientific">Passalora fulva</name>
    <name type="common">Tomato leaf mold</name>
    <name type="synonym">Cladosporium fulvum</name>
    <dbReference type="NCBI Taxonomy" id="5499"/>
    <lineage>
        <taxon>Eukaryota</taxon>
        <taxon>Fungi</taxon>
        <taxon>Dikarya</taxon>
        <taxon>Ascomycota</taxon>
        <taxon>Pezizomycotina</taxon>
        <taxon>Dothideomycetes</taxon>
        <taxon>Dothideomycetidae</taxon>
        <taxon>Mycosphaerellales</taxon>
        <taxon>Mycosphaerellaceae</taxon>
        <taxon>Fulvia</taxon>
    </lineage>
</organism>
<dbReference type="PANTHER" id="PTHR30006:SF2">
    <property type="entry name" value="ABC TRANSPORTER SUBSTRATE-BINDING PROTEIN"/>
    <property type="match status" value="1"/>
</dbReference>
<dbReference type="EMBL" id="CP090173">
    <property type="protein sequence ID" value="UJO23797.1"/>
    <property type="molecule type" value="Genomic_DNA"/>
</dbReference>